<comment type="caution">
    <text evidence="1">The sequence shown here is derived from an EMBL/GenBank/DDBJ whole genome shotgun (WGS) entry which is preliminary data.</text>
</comment>
<dbReference type="AlphaFoldDB" id="A0A7J5X801"/>
<organism evidence="1 2">
    <name type="scientific">Dissostichus mawsoni</name>
    <name type="common">Antarctic cod</name>
    <dbReference type="NCBI Taxonomy" id="36200"/>
    <lineage>
        <taxon>Eukaryota</taxon>
        <taxon>Metazoa</taxon>
        <taxon>Chordata</taxon>
        <taxon>Craniata</taxon>
        <taxon>Vertebrata</taxon>
        <taxon>Euteleostomi</taxon>
        <taxon>Actinopterygii</taxon>
        <taxon>Neopterygii</taxon>
        <taxon>Teleostei</taxon>
        <taxon>Neoteleostei</taxon>
        <taxon>Acanthomorphata</taxon>
        <taxon>Eupercaria</taxon>
        <taxon>Perciformes</taxon>
        <taxon>Notothenioidei</taxon>
        <taxon>Nototheniidae</taxon>
        <taxon>Dissostichus</taxon>
    </lineage>
</organism>
<protein>
    <submittedName>
        <fullName evidence="1">Uncharacterized protein</fullName>
    </submittedName>
</protein>
<gene>
    <name evidence="1" type="ORF">F7725_026785</name>
</gene>
<name>A0A7J5X801_DISMA</name>
<feature type="non-terminal residue" evidence="1">
    <location>
        <position position="1"/>
    </location>
</feature>
<proteinExistence type="predicted"/>
<accession>A0A7J5X801</accession>
<feature type="non-terminal residue" evidence="1">
    <location>
        <position position="159"/>
    </location>
</feature>
<evidence type="ECO:0000313" key="2">
    <source>
        <dbReference type="Proteomes" id="UP000518266"/>
    </source>
</evidence>
<sequence>VILTNAAHKYVSVGVFPNDISDHCTIACVRSTKLPKAKGLIVLRRCFKHFSEQAFLHDLAEVKWHFIANKCSALIKKSKADYYLSLTTDCFNDHSKFWKTIKSLQNKKVSSFPQKLKVSDSFISDSDGMSNAFNAHFKKAGHNFDEQSHDSLNGRTHSH</sequence>
<dbReference type="EMBL" id="JAAKFY010000027">
    <property type="protein sequence ID" value="KAF3833120.1"/>
    <property type="molecule type" value="Genomic_DNA"/>
</dbReference>
<dbReference type="Proteomes" id="UP000518266">
    <property type="component" value="Unassembled WGS sequence"/>
</dbReference>
<keyword evidence="2" id="KW-1185">Reference proteome</keyword>
<reference evidence="1 2" key="1">
    <citation type="submission" date="2020-03" db="EMBL/GenBank/DDBJ databases">
        <title>Dissostichus mawsoni Genome sequencing and assembly.</title>
        <authorList>
            <person name="Park H."/>
        </authorList>
    </citation>
    <scope>NUCLEOTIDE SEQUENCE [LARGE SCALE GENOMIC DNA]</scope>
    <source>
        <strain evidence="1">DM0001</strain>
        <tissue evidence="1">Muscle</tissue>
    </source>
</reference>
<evidence type="ECO:0000313" key="1">
    <source>
        <dbReference type="EMBL" id="KAF3833120.1"/>
    </source>
</evidence>
<dbReference type="OrthoDB" id="8959332at2759"/>